<organism evidence="3 4">
    <name type="scientific">Pseudonocardia charpentierae</name>
    <dbReference type="NCBI Taxonomy" id="3075545"/>
    <lineage>
        <taxon>Bacteria</taxon>
        <taxon>Bacillati</taxon>
        <taxon>Actinomycetota</taxon>
        <taxon>Actinomycetes</taxon>
        <taxon>Pseudonocardiales</taxon>
        <taxon>Pseudonocardiaceae</taxon>
        <taxon>Pseudonocardia</taxon>
    </lineage>
</organism>
<evidence type="ECO:0000256" key="1">
    <source>
        <dbReference type="ARBA" id="ARBA00022845"/>
    </source>
</evidence>
<keyword evidence="1" id="KW-0810">Translation regulation</keyword>
<dbReference type="NCBIfam" id="TIGR00741">
    <property type="entry name" value="yfiA"/>
    <property type="match status" value="1"/>
</dbReference>
<dbReference type="Proteomes" id="UP001183202">
    <property type="component" value="Unassembled WGS sequence"/>
</dbReference>
<accession>A0ABU2NIL7</accession>
<dbReference type="PANTHER" id="PTHR33231:SF1">
    <property type="entry name" value="30S RIBOSOMAL PROTEIN"/>
    <property type="match status" value="1"/>
</dbReference>
<name>A0ABU2NIL7_9PSEU</name>
<keyword evidence="4" id="KW-1185">Reference proteome</keyword>
<evidence type="ECO:0000313" key="4">
    <source>
        <dbReference type="Proteomes" id="UP001183202"/>
    </source>
</evidence>
<protein>
    <submittedName>
        <fullName evidence="3">Ribosome-associated translation inhibitor RaiA</fullName>
    </submittedName>
</protein>
<dbReference type="Pfam" id="PF02482">
    <property type="entry name" value="Ribosomal_S30AE"/>
    <property type="match status" value="1"/>
</dbReference>
<dbReference type="SUPFAM" id="SSF69754">
    <property type="entry name" value="Ribosome binding protein Y (YfiA homologue)"/>
    <property type="match status" value="1"/>
</dbReference>
<feature type="region of interest" description="Disordered" evidence="2">
    <location>
        <begin position="97"/>
        <end position="125"/>
    </location>
</feature>
<feature type="compositionally biased region" description="Basic and acidic residues" evidence="2">
    <location>
        <begin position="97"/>
        <end position="110"/>
    </location>
</feature>
<gene>
    <name evidence="3" type="primary">raiA</name>
    <name evidence="3" type="ORF">RM445_25435</name>
</gene>
<comment type="caution">
    <text evidence="3">The sequence shown here is derived from an EMBL/GenBank/DDBJ whole genome shotgun (WGS) entry which is preliminary data.</text>
</comment>
<feature type="compositionally biased region" description="Polar residues" evidence="2">
    <location>
        <begin position="111"/>
        <end position="125"/>
    </location>
</feature>
<evidence type="ECO:0000313" key="3">
    <source>
        <dbReference type="EMBL" id="MDT0352868.1"/>
    </source>
</evidence>
<dbReference type="CDD" id="cd00552">
    <property type="entry name" value="RaiA"/>
    <property type="match status" value="1"/>
</dbReference>
<dbReference type="InterPro" id="IPR050574">
    <property type="entry name" value="HPF/YfiA_ribosome-assoc"/>
</dbReference>
<sequence length="125" mass="13984">MDAPVEIVVTSRNVDVSDRFRSHITQKLAHLERYDSNLFRCDVELDHETNPRQSKASQRVAILGHGKGGIVRAEAHGPDFHAALDAAVAKLDAQLRRNHDRGREHHDRHQQTVVAPTQTMPSAQA</sequence>
<evidence type="ECO:0000256" key="2">
    <source>
        <dbReference type="SAM" id="MobiDB-lite"/>
    </source>
</evidence>
<reference evidence="4" key="1">
    <citation type="submission" date="2023-07" db="EMBL/GenBank/DDBJ databases">
        <title>30 novel species of actinomycetes from the DSMZ collection.</title>
        <authorList>
            <person name="Nouioui I."/>
        </authorList>
    </citation>
    <scope>NUCLEOTIDE SEQUENCE [LARGE SCALE GENOMIC DNA]</scope>
    <source>
        <strain evidence="4">DSM 45834</strain>
    </source>
</reference>
<dbReference type="InterPro" id="IPR036567">
    <property type="entry name" value="RHF-like"/>
</dbReference>
<dbReference type="RefSeq" id="WP_311559372.1">
    <property type="nucleotide sequence ID" value="NZ_JAVREJ010000022.1"/>
</dbReference>
<dbReference type="Gene3D" id="3.30.160.100">
    <property type="entry name" value="Ribosome hibernation promotion factor-like"/>
    <property type="match status" value="1"/>
</dbReference>
<proteinExistence type="predicted"/>
<dbReference type="PANTHER" id="PTHR33231">
    <property type="entry name" value="30S RIBOSOMAL PROTEIN"/>
    <property type="match status" value="1"/>
</dbReference>
<dbReference type="InterPro" id="IPR003489">
    <property type="entry name" value="RHF/RaiA"/>
</dbReference>
<dbReference type="EMBL" id="JAVREJ010000022">
    <property type="protein sequence ID" value="MDT0352868.1"/>
    <property type="molecule type" value="Genomic_DNA"/>
</dbReference>